<reference evidence="4" key="1">
    <citation type="journal article" date="2019" name="Int. J. Syst. Evol. Microbiol.">
        <title>The Global Catalogue of Microorganisms (GCM) 10K type strain sequencing project: providing services to taxonomists for standard genome sequencing and annotation.</title>
        <authorList>
            <consortium name="The Broad Institute Genomics Platform"/>
            <consortium name="The Broad Institute Genome Sequencing Center for Infectious Disease"/>
            <person name="Wu L."/>
            <person name="Ma J."/>
        </authorList>
    </citation>
    <scope>NUCLEOTIDE SEQUENCE [LARGE SCALE GENOMIC DNA]</scope>
    <source>
        <strain evidence="4">JCM 17705</strain>
    </source>
</reference>
<feature type="signal peptide" evidence="1">
    <location>
        <begin position="1"/>
        <end position="22"/>
    </location>
</feature>
<gene>
    <name evidence="3" type="ORF">GCM10023149_38030</name>
</gene>
<accession>A0ABP8GZD9</accession>
<evidence type="ECO:0000256" key="1">
    <source>
        <dbReference type="SAM" id="SignalP"/>
    </source>
</evidence>
<dbReference type="Pfam" id="PF13568">
    <property type="entry name" value="OMP_b-brl_2"/>
    <property type="match status" value="1"/>
</dbReference>
<protein>
    <recommendedName>
        <fullName evidence="2">Outer membrane protein beta-barrel domain-containing protein</fullName>
    </recommendedName>
</protein>
<dbReference type="InterPro" id="IPR025665">
    <property type="entry name" value="Beta-barrel_OMP_2"/>
</dbReference>
<dbReference type="RefSeq" id="WP_345212752.1">
    <property type="nucleotide sequence ID" value="NZ_BAABFT010000011.1"/>
</dbReference>
<sequence length="187" mass="20835">MKTLKFLMVLFTALVFAQVSKAQTGITLGLRAGTNYSNLYGNPSTFDRKGKTGIVAGVFARLGDRLYIEPGVNFISYGSKFDFQNQRYDAKFNQIQVPLLVGYKFIDRESFNVHAGAGAEFGFNLNKPVKVQNFAYKDFTTAGKIAAGVDFKNFLIDLGYSYSIAKVNKSLDQRAGIYSCTIGYKFW</sequence>
<dbReference type="SUPFAM" id="SSF56925">
    <property type="entry name" value="OMPA-like"/>
    <property type="match status" value="1"/>
</dbReference>
<proteinExistence type="predicted"/>
<organism evidence="3 4">
    <name type="scientific">Mucilaginibacter gynuensis</name>
    <dbReference type="NCBI Taxonomy" id="1302236"/>
    <lineage>
        <taxon>Bacteria</taxon>
        <taxon>Pseudomonadati</taxon>
        <taxon>Bacteroidota</taxon>
        <taxon>Sphingobacteriia</taxon>
        <taxon>Sphingobacteriales</taxon>
        <taxon>Sphingobacteriaceae</taxon>
        <taxon>Mucilaginibacter</taxon>
    </lineage>
</organism>
<evidence type="ECO:0000313" key="4">
    <source>
        <dbReference type="Proteomes" id="UP001500582"/>
    </source>
</evidence>
<keyword evidence="4" id="KW-1185">Reference proteome</keyword>
<dbReference type="InterPro" id="IPR011250">
    <property type="entry name" value="OMP/PagP_B-barrel"/>
</dbReference>
<keyword evidence="1" id="KW-0732">Signal</keyword>
<feature type="chain" id="PRO_5045825268" description="Outer membrane protein beta-barrel domain-containing protein" evidence="1">
    <location>
        <begin position="23"/>
        <end position="187"/>
    </location>
</feature>
<dbReference type="EMBL" id="BAABFT010000011">
    <property type="protein sequence ID" value="GAA4331968.1"/>
    <property type="molecule type" value="Genomic_DNA"/>
</dbReference>
<name>A0ABP8GZD9_9SPHI</name>
<dbReference type="Proteomes" id="UP001500582">
    <property type="component" value="Unassembled WGS sequence"/>
</dbReference>
<evidence type="ECO:0000313" key="3">
    <source>
        <dbReference type="EMBL" id="GAA4331968.1"/>
    </source>
</evidence>
<evidence type="ECO:0000259" key="2">
    <source>
        <dbReference type="Pfam" id="PF13568"/>
    </source>
</evidence>
<feature type="domain" description="Outer membrane protein beta-barrel" evidence="2">
    <location>
        <begin position="16"/>
        <end position="166"/>
    </location>
</feature>
<comment type="caution">
    <text evidence="3">The sequence shown here is derived from an EMBL/GenBank/DDBJ whole genome shotgun (WGS) entry which is preliminary data.</text>
</comment>